<comment type="caution">
    <text evidence="3">The sequence shown here is derived from an EMBL/GenBank/DDBJ whole genome shotgun (WGS) entry which is preliminary data.</text>
</comment>
<dbReference type="EMBL" id="JAVHJL010000013">
    <property type="protein sequence ID" value="KAK6495357.1"/>
    <property type="molecule type" value="Genomic_DNA"/>
</dbReference>
<keyword evidence="4" id="KW-1185">Reference proteome</keyword>
<reference evidence="3 4" key="1">
    <citation type="submission" date="2023-08" db="EMBL/GenBank/DDBJ databases">
        <authorList>
            <person name="Palmer J.M."/>
        </authorList>
    </citation>
    <scope>NUCLEOTIDE SEQUENCE [LARGE SCALE GENOMIC DNA]</scope>
    <source>
        <strain evidence="3 4">TWF481</strain>
    </source>
</reference>
<dbReference type="Pfam" id="PF12937">
    <property type="entry name" value="F-box-like"/>
    <property type="match status" value="1"/>
</dbReference>
<dbReference type="InterPro" id="IPR036047">
    <property type="entry name" value="F-box-like_dom_sf"/>
</dbReference>
<evidence type="ECO:0000313" key="4">
    <source>
        <dbReference type="Proteomes" id="UP001370758"/>
    </source>
</evidence>
<sequence length="553" mass="63748">MDPGAETSLQAGMEAPEIEASCVDIAALRLEEPICLTDLPPELLGPICSYLKIEDLLRTMRTCKYLYAVGVTQLPKTINRKIRSIFSIIDTCFESRPGPAYRLYDLIKLDYRMHTHTNVGEEGDEEGLEVIASHRTQISLKAFLKLVRDQVEKSGVPRVQLLPHVTSLHGTRFHNERIYYAMLDVLRYYSYSRSDAEYAMEDIRCRAQPYIITRFFDLDKLRKINLSFEVGSWGNDGIVDPRVHGRYDTIPTSKSHTWENDYDDAICIPMPSTATAEDGTPLDRTLQTVLDLAELFRRTRNLKYLTLKIETEYHIFQPLVTIPSALKSLSDAVMGLKKLRTVRLESFLFHPGFFLPVPQTIVRLSLHNFQAYSKSWWMQFAKFPLPNLEGFVLRGPSGWPRKPGVSTHCGGYKFDTDGSLRDPLDVENMGFEIGDVPFEKLRYCKFADDRLFFLPRDLIPCILKKNKGIKEEDRKLLAESYGRALAEELKERWQRAAAKQQKQMEEELIQQTLEGDEHLHDLRSHLVDFSKKVTDYLEEASLEEPRAINSRYY</sequence>
<keyword evidence="1" id="KW-0175">Coiled coil</keyword>
<dbReference type="Proteomes" id="UP001370758">
    <property type="component" value="Unassembled WGS sequence"/>
</dbReference>
<accession>A0AAV9VQ30</accession>
<dbReference type="PROSITE" id="PS50181">
    <property type="entry name" value="FBOX"/>
    <property type="match status" value="1"/>
</dbReference>
<feature type="domain" description="F-box" evidence="2">
    <location>
        <begin position="33"/>
        <end position="69"/>
    </location>
</feature>
<evidence type="ECO:0000259" key="2">
    <source>
        <dbReference type="PROSITE" id="PS50181"/>
    </source>
</evidence>
<organism evidence="3 4">
    <name type="scientific">Arthrobotrys musiformis</name>
    <dbReference type="NCBI Taxonomy" id="47236"/>
    <lineage>
        <taxon>Eukaryota</taxon>
        <taxon>Fungi</taxon>
        <taxon>Dikarya</taxon>
        <taxon>Ascomycota</taxon>
        <taxon>Pezizomycotina</taxon>
        <taxon>Orbiliomycetes</taxon>
        <taxon>Orbiliales</taxon>
        <taxon>Orbiliaceae</taxon>
        <taxon>Arthrobotrys</taxon>
    </lineage>
</organism>
<name>A0AAV9VQ30_9PEZI</name>
<dbReference type="InterPro" id="IPR001810">
    <property type="entry name" value="F-box_dom"/>
</dbReference>
<feature type="coiled-coil region" evidence="1">
    <location>
        <begin position="483"/>
        <end position="510"/>
    </location>
</feature>
<dbReference type="SUPFAM" id="SSF81383">
    <property type="entry name" value="F-box domain"/>
    <property type="match status" value="1"/>
</dbReference>
<dbReference type="AlphaFoldDB" id="A0AAV9VQ30"/>
<proteinExistence type="predicted"/>
<evidence type="ECO:0000256" key="1">
    <source>
        <dbReference type="SAM" id="Coils"/>
    </source>
</evidence>
<gene>
    <name evidence="3" type="ORF">TWF481_003381</name>
</gene>
<protein>
    <recommendedName>
        <fullName evidence="2">F-box domain-containing protein</fullName>
    </recommendedName>
</protein>
<evidence type="ECO:0000313" key="3">
    <source>
        <dbReference type="EMBL" id="KAK6495357.1"/>
    </source>
</evidence>
<dbReference type="CDD" id="cd09917">
    <property type="entry name" value="F-box_SF"/>
    <property type="match status" value="1"/>
</dbReference>